<dbReference type="InParanoid" id="A0A6L2PM52"/>
<evidence type="ECO:0000259" key="9">
    <source>
        <dbReference type="Pfam" id="PF03175"/>
    </source>
</evidence>
<dbReference type="InterPro" id="IPR012337">
    <property type="entry name" value="RNaseH-like_sf"/>
</dbReference>
<comment type="caution">
    <text evidence="10">The sequence shown here is derived from an EMBL/GenBank/DDBJ whole genome shotgun (WGS) entry which is preliminary data.</text>
</comment>
<keyword evidence="3" id="KW-0808">Transferase</keyword>
<dbReference type="PANTHER" id="PTHR33568:SF3">
    <property type="entry name" value="DNA-DIRECTED DNA POLYMERASE"/>
    <property type="match status" value="1"/>
</dbReference>
<proteinExistence type="inferred from homology"/>
<dbReference type="SUPFAM" id="SSF52980">
    <property type="entry name" value="Restriction endonuclease-like"/>
    <property type="match status" value="1"/>
</dbReference>
<dbReference type="GO" id="GO:0003887">
    <property type="term" value="F:DNA-directed DNA polymerase activity"/>
    <property type="evidence" value="ECO:0007669"/>
    <property type="project" value="UniProtKB-KW"/>
</dbReference>
<accession>A0A6L2PM52</accession>
<evidence type="ECO:0000256" key="6">
    <source>
        <dbReference type="ARBA" id="ARBA00022932"/>
    </source>
</evidence>
<dbReference type="PANTHER" id="PTHR33568">
    <property type="entry name" value="DNA POLYMERASE"/>
    <property type="match status" value="1"/>
</dbReference>
<evidence type="ECO:0000256" key="1">
    <source>
        <dbReference type="ARBA" id="ARBA00005755"/>
    </source>
</evidence>
<evidence type="ECO:0000256" key="5">
    <source>
        <dbReference type="ARBA" id="ARBA00022705"/>
    </source>
</evidence>
<keyword evidence="5" id="KW-0235">DNA replication</keyword>
<dbReference type="InterPro" id="IPR011335">
    <property type="entry name" value="Restrct_endonuc-II-like"/>
</dbReference>
<organism evidence="10 11">
    <name type="scientific">Coptotermes formosanus</name>
    <name type="common">Formosan subterranean termite</name>
    <dbReference type="NCBI Taxonomy" id="36987"/>
    <lineage>
        <taxon>Eukaryota</taxon>
        <taxon>Metazoa</taxon>
        <taxon>Ecdysozoa</taxon>
        <taxon>Arthropoda</taxon>
        <taxon>Hexapoda</taxon>
        <taxon>Insecta</taxon>
        <taxon>Pterygota</taxon>
        <taxon>Neoptera</taxon>
        <taxon>Polyneoptera</taxon>
        <taxon>Dictyoptera</taxon>
        <taxon>Blattodea</taxon>
        <taxon>Blattoidea</taxon>
        <taxon>Termitoidae</taxon>
        <taxon>Rhinotermitidae</taxon>
        <taxon>Coptotermes</taxon>
    </lineage>
</organism>
<name>A0A6L2PM52_COPFO</name>
<sequence>MTGVKIMCMKVEHITFLDSLNYLPFPLRKLPDAFGLTSRKSWYPHYFNTSENLNYVGAMPDIWYYDVDTMSNSERQVFLEWYEGQKGTTFDNKHMLESYCQDEVTVLLHACQIFGRNFLEIGNMEMFVEAVTIASACNKVFRKRFLKPNTIGLIPSGGQQTDACSIRHGRNGREYRLPELPHLKVDGYCEETRTVYEFNGCYWHGCPRCQTLRDVPTIHEDTLAERYERSMNRVGVIAQAGYKVEMQWECDFDRDILKKHPELQTLPIVEQTPLNTRDFHLSFCF</sequence>
<evidence type="ECO:0000256" key="8">
    <source>
        <dbReference type="ARBA" id="ARBA00049244"/>
    </source>
</evidence>
<reference evidence="11" key="1">
    <citation type="submission" date="2020-01" db="EMBL/GenBank/DDBJ databases">
        <title>Draft genome sequence of the Termite Coptotermes fromosanus.</title>
        <authorList>
            <person name="Itakura S."/>
            <person name="Yosikawa Y."/>
            <person name="Umezawa K."/>
        </authorList>
    </citation>
    <scope>NUCLEOTIDE SEQUENCE [LARGE SCALE GENOMIC DNA]</scope>
</reference>
<dbReference type="Proteomes" id="UP000502823">
    <property type="component" value="Unassembled WGS sequence"/>
</dbReference>
<gene>
    <name evidence="10" type="ORF">Cfor_01531</name>
</gene>
<feature type="domain" description="DNA-directed DNA polymerase family B mitochondria/virus" evidence="9">
    <location>
        <begin position="13"/>
        <end position="156"/>
    </location>
</feature>
<dbReference type="Gene3D" id="3.40.960.10">
    <property type="entry name" value="VSR Endonuclease"/>
    <property type="match status" value="1"/>
</dbReference>
<evidence type="ECO:0000256" key="4">
    <source>
        <dbReference type="ARBA" id="ARBA00022695"/>
    </source>
</evidence>
<evidence type="ECO:0000256" key="2">
    <source>
        <dbReference type="ARBA" id="ARBA00012417"/>
    </source>
</evidence>
<keyword evidence="6" id="KW-0239">DNA-directed DNA polymerase</keyword>
<dbReference type="InterPro" id="IPR004868">
    <property type="entry name" value="DNA-dir_DNA_pol_B_mt/vir"/>
</dbReference>
<dbReference type="OrthoDB" id="5871067at2759"/>
<protein>
    <recommendedName>
        <fullName evidence="2">DNA-directed DNA polymerase</fullName>
        <ecNumber evidence="2">2.7.7.7</ecNumber>
    </recommendedName>
</protein>
<dbReference type="GO" id="GO:0003677">
    <property type="term" value="F:DNA binding"/>
    <property type="evidence" value="ECO:0007669"/>
    <property type="project" value="UniProtKB-KW"/>
</dbReference>
<dbReference type="SUPFAM" id="SSF53098">
    <property type="entry name" value="Ribonuclease H-like"/>
    <property type="match status" value="1"/>
</dbReference>
<keyword evidence="11" id="KW-1185">Reference proteome</keyword>
<keyword evidence="4" id="KW-0548">Nucleotidyltransferase</keyword>
<comment type="similarity">
    <text evidence="1">Belongs to the DNA polymerase type-B family.</text>
</comment>
<evidence type="ECO:0000256" key="3">
    <source>
        <dbReference type="ARBA" id="ARBA00022679"/>
    </source>
</evidence>
<evidence type="ECO:0000313" key="10">
    <source>
        <dbReference type="EMBL" id="GFG33651.1"/>
    </source>
</evidence>
<comment type="catalytic activity">
    <reaction evidence="8">
        <text>DNA(n) + a 2'-deoxyribonucleoside 5'-triphosphate = DNA(n+1) + diphosphate</text>
        <dbReference type="Rhea" id="RHEA:22508"/>
        <dbReference type="Rhea" id="RHEA-COMP:17339"/>
        <dbReference type="Rhea" id="RHEA-COMP:17340"/>
        <dbReference type="ChEBI" id="CHEBI:33019"/>
        <dbReference type="ChEBI" id="CHEBI:61560"/>
        <dbReference type="ChEBI" id="CHEBI:173112"/>
        <dbReference type="EC" id="2.7.7.7"/>
    </reaction>
</comment>
<dbReference type="EMBL" id="BLKM01000443">
    <property type="protein sequence ID" value="GFG33651.1"/>
    <property type="molecule type" value="Genomic_DNA"/>
</dbReference>
<dbReference type="EC" id="2.7.7.7" evidence="2"/>
<evidence type="ECO:0000256" key="7">
    <source>
        <dbReference type="ARBA" id="ARBA00023125"/>
    </source>
</evidence>
<dbReference type="Pfam" id="PF03175">
    <property type="entry name" value="DNA_pol_B_2"/>
    <property type="match status" value="1"/>
</dbReference>
<dbReference type="GO" id="GO:0006260">
    <property type="term" value="P:DNA replication"/>
    <property type="evidence" value="ECO:0007669"/>
    <property type="project" value="UniProtKB-KW"/>
</dbReference>
<keyword evidence="7" id="KW-0238">DNA-binding</keyword>
<dbReference type="AlphaFoldDB" id="A0A6L2PM52"/>
<dbReference type="GO" id="GO:0000166">
    <property type="term" value="F:nucleotide binding"/>
    <property type="evidence" value="ECO:0007669"/>
    <property type="project" value="InterPro"/>
</dbReference>
<evidence type="ECO:0000313" key="11">
    <source>
        <dbReference type="Proteomes" id="UP000502823"/>
    </source>
</evidence>
<dbReference type="InterPro" id="IPR036397">
    <property type="entry name" value="RNaseH_sf"/>
</dbReference>
<dbReference type="Gene3D" id="3.30.420.10">
    <property type="entry name" value="Ribonuclease H-like superfamily/Ribonuclease H"/>
    <property type="match status" value="1"/>
</dbReference>
<dbReference type="GO" id="GO:0006281">
    <property type="term" value="P:DNA repair"/>
    <property type="evidence" value="ECO:0007669"/>
    <property type="project" value="UniProtKB-ARBA"/>
</dbReference>